<keyword evidence="2" id="KW-1185">Reference proteome</keyword>
<gene>
    <name evidence="1" type="ORF">SPIL2461_LOCUS17047</name>
</gene>
<evidence type="ECO:0000313" key="2">
    <source>
        <dbReference type="Proteomes" id="UP000649617"/>
    </source>
</evidence>
<proteinExistence type="predicted"/>
<comment type="caution">
    <text evidence="1">The sequence shown here is derived from an EMBL/GenBank/DDBJ whole genome shotgun (WGS) entry which is preliminary data.</text>
</comment>
<dbReference type="Proteomes" id="UP000649617">
    <property type="component" value="Unassembled WGS sequence"/>
</dbReference>
<feature type="non-terminal residue" evidence="1">
    <location>
        <position position="1"/>
    </location>
</feature>
<feature type="non-terminal residue" evidence="1">
    <location>
        <position position="86"/>
    </location>
</feature>
<reference evidence="1" key="1">
    <citation type="submission" date="2021-02" db="EMBL/GenBank/DDBJ databases">
        <authorList>
            <person name="Dougan E. K."/>
            <person name="Rhodes N."/>
            <person name="Thang M."/>
            <person name="Chan C."/>
        </authorList>
    </citation>
    <scope>NUCLEOTIDE SEQUENCE</scope>
</reference>
<evidence type="ECO:0000313" key="1">
    <source>
        <dbReference type="EMBL" id="CAE7642909.1"/>
    </source>
</evidence>
<accession>A0A812VUG3</accession>
<dbReference type="EMBL" id="CAJNIZ010042904">
    <property type="protein sequence ID" value="CAE7642909.1"/>
    <property type="molecule type" value="Genomic_DNA"/>
</dbReference>
<name>A0A812VUG3_SYMPI</name>
<protein>
    <submittedName>
        <fullName evidence="1">Uncharacterized protein</fullName>
    </submittedName>
</protein>
<organism evidence="1 2">
    <name type="scientific">Symbiodinium pilosum</name>
    <name type="common">Dinoflagellate</name>
    <dbReference type="NCBI Taxonomy" id="2952"/>
    <lineage>
        <taxon>Eukaryota</taxon>
        <taxon>Sar</taxon>
        <taxon>Alveolata</taxon>
        <taxon>Dinophyceae</taxon>
        <taxon>Suessiales</taxon>
        <taxon>Symbiodiniaceae</taxon>
        <taxon>Symbiodinium</taxon>
    </lineage>
</organism>
<dbReference type="AlphaFoldDB" id="A0A812VUG3"/>
<sequence>CESAGAGLRRLQLVREAADAGTSGTNDSCTVEAPARTCGMGEANTGTAASSACAPGHTWTWKVFGSHEPNPFQSRAARAGGALLNQ</sequence>